<evidence type="ECO:0000313" key="2">
    <source>
        <dbReference type="Proteomes" id="UP000822688"/>
    </source>
</evidence>
<accession>A0A8T0IGM6</accession>
<organism evidence="1 2">
    <name type="scientific">Ceratodon purpureus</name>
    <name type="common">Fire moss</name>
    <name type="synonym">Dicranum purpureum</name>
    <dbReference type="NCBI Taxonomy" id="3225"/>
    <lineage>
        <taxon>Eukaryota</taxon>
        <taxon>Viridiplantae</taxon>
        <taxon>Streptophyta</taxon>
        <taxon>Embryophyta</taxon>
        <taxon>Bryophyta</taxon>
        <taxon>Bryophytina</taxon>
        <taxon>Bryopsida</taxon>
        <taxon>Dicranidae</taxon>
        <taxon>Pseudoditrichales</taxon>
        <taxon>Ditrichaceae</taxon>
        <taxon>Ceratodon</taxon>
    </lineage>
</organism>
<sequence>MILCGRLILRVQPYFEARDRQHEKAHAVLNQRLSDTRQRSPLGEDFAPVKPIIIGMNPQAQFYCQVGFHSRYEETGFQTPCSEKFSSGTHVSLCIAHILNLQVGWKNLIPTTSNAKAI</sequence>
<protein>
    <submittedName>
        <fullName evidence="1">Uncharacterized protein</fullName>
    </submittedName>
</protein>
<dbReference type="EMBL" id="CM026423">
    <property type="protein sequence ID" value="KAG0582061.1"/>
    <property type="molecule type" value="Genomic_DNA"/>
</dbReference>
<comment type="caution">
    <text evidence="1">The sequence shown here is derived from an EMBL/GenBank/DDBJ whole genome shotgun (WGS) entry which is preliminary data.</text>
</comment>
<proteinExistence type="predicted"/>
<dbReference type="AlphaFoldDB" id="A0A8T0IGM6"/>
<reference evidence="1" key="1">
    <citation type="submission" date="2020-06" db="EMBL/GenBank/DDBJ databases">
        <title>WGS assembly of Ceratodon purpureus strain R40.</title>
        <authorList>
            <person name="Carey S.B."/>
            <person name="Jenkins J."/>
            <person name="Shu S."/>
            <person name="Lovell J.T."/>
            <person name="Sreedasyam A."/>
            <person name="Maumus F."/>
            <person name="Tiley G.P."/>
            <person name="Fernandez-Pozo N."/>
            <person name="Barry K."/>
            <person name="Chen C."/>
            <person name="Wang M."/>
            <person name="Lipzen A."/>
            <person name="Daum C."/>
            <person name="Saski C.A."/>
            <person name="Payton A.C."/>
            <person name="Mcbreen J.C."/>
            <person name="Conrad R.E."/>
            <person name="Kollar L.M."/>
            <person name="Olsson S."/>
            <person name="Huttunen S."/>
            <person name="Landis J.B."/>
            <person name="Wickett N.J."/>
            <person name="Johnson M.G."/>
            <person name="Rensing S.A."/>
            <person name="Grimwood J."/>
            <person name="Schmutz J."/>
            <person name="Mcdaniel S.F."/>
        </authorList>
    </citation>
    <scope>NUCLEOTIDE SEQUENCE</scope>
    <source>
        <strain evidence="1">R40</strain>
    </source>
</reference>
<keyword evidence="2" id="KW-1185">Reference proteome</keyword>
<evidence type="ECO:0000313" key="1">
    <source>
        <dbReference type="EMBL" id="KAG0582061.1"/>
    </source>
</evidence>
<name>A0A8T0IGM6_CERPU</name>
<dbReference type="Proteomes" id="UP000822688">
    <property type="component" value="Chromosome 3"/>
</dbReference>
<gene>
    <name evidence="1" type="ORF">KC19_3G031000</name>
</gene>